<reference evidence="2" key="1">
    <citation type="submission" date="2019-04" db="EMBL/GenBank/DDBJ databases">
        <title>Friends and foes A comparative genomics studyof 23 Aspergillus species from section Flavi.</title>
        <authorList>
            <consortium name="DOE Joint Genome Institute"/>
            <person name="Kjaerbolling I."/>
            <person name="Vesth T."/>
            <person name="Frisvad J.C."/>
            <person name="Nybo J.L."/>
            <person name="Theobald S."/>
            <person name="Kildgaard S."/>
            <person name="Isbrandt T."/>
            <person name="Kuo A."/>
            <person name="Sato A."/>
            <person name="Lyhne E.K."/>
            <person name="Kogle M.E."/>
            <person name="Wiebenga A."/>
            <person name="Kun R.S."/>
            <person name="Lubbers R.J."/>
            <person name="Makela M.R."/>
            <person name="Barry K."/>
            <person name="Chovatia M."/>
            <person name="Clum A."/>
            <person name="Daum C."/>
            <person name="Haridas S."/>
            <person name="He G."/>
            <person name="LaButti K."/>
            <person name="Lipzen A."/>
            <person name="Mondo S."/>
            <person name="Riley R."/>
            <person name="Salamov A."/>
            <person name="Simmons B.A."/>
            <person name="Magnuson J.K."/>
            <person name="Henrissat B."/>
            <person name="Mortensen U.H."/>
            <person name="Larsen T.O."/>
            <person name="Devries R.P."/>
            <person name="Grigoriev I.V."/>
            <person name="Machida M."/>
            <person name="Baker S.E."/>
            <person name="Andersen M.R."/>
        </authorList>
    </citation>
    <scope>NUCLEOTIDE SEQUENCE [LARGE SCALE GENOMIC DNA]</scope>
    <source>
        <strain evidence="2">CBS 130015</strain>
    </source>
</reference>
<organism evidence="1 2">
    <name type="scientific">Aspergillus transmontanensis</name>
    <dbReference type="NCBI Taxonomy" id="1034304"/>
    <lineage>
        <taxon>Eukaryota</taxon>
        <taxon>Fungi</taxon>
        <taxon>Dikarya</taxon>
        <taxon>Ascomycota</taxon>
        <taxon>Pezizomycotina</taxon>
        <taxon>Eurotiomycetes</taxon>
        <taxon>Eurotiomycetidae</taxon>
        <taxon>Eurotiales</taxon>
        <taxon>Aspergillaceae</taxon>
        <taxon>Aspergillus</taxon>
        <taxon>Aspergillus subgen. Circumdati</taxon>
    </lineage>
</organism>
<name>A0A5N6WD42_9EURO</name>
<keyword evidence="2" id="KW-1185">Reference proteome</keyword>
<proteinExistence type="predicted"/>
<dbReference type="Proteomes" id="UP000325433">
    <property type="component" value="Unassembled WGS sequence"/>
</dbReference>
<dbReference type="EMBL" id="ML738296">
    <property type="protein sequence ID" value="KAE8318777.1"/>
    <property type="molecule type" value="Genomic_DNA"/>
</dbReference>
<gene>
    <name evidence="1" type="ORF">BDV41DRAFT_522055</name>
</gene>
<protein>
    <submittedName>
        <fullName evidence="1">Uncharacterized protein</fullName>
    </submittedName>
</protein>
<evidence type="ECO:0000313" key="2">
    <source>
        <dbReference type="Proteomes" id="UP000325433"/>
    </source>
</evidence>
<dbReference type="AlphaFoldDB" id="A0A5N6WD42"/>
<sequence length="65" mass="7555">MSFPMHRYYGMEVKLPLPRKHGGKIPPTTQDVSPMWTQLKQDLLYYMTLSCSPEVMISTLCGSFW</sequence>
<accession>A0A5N6WD42</accession>
<evidence type="ECO:0000313" key="1">
    <source>
        <dbReference type="EMBL" id="KAE8318777.1"/>
    </source>
</evidence>